<dbReference type="STRING" id="332977.SAMN05421740_103278"/>
<evidence type="ECO:0000313" key="3">
    <source>
        <dbReference type="EMBL" id="SEL02780.1"/>
    </source>
</evidence>
<dbReference type="Pfam" id="PF13602">
    <property type="entry name" value="ADH_zinc_N_2"/>
    <property type="match status" value="1"/>
</dbReference>
<dbReference type="RefSeq" id="WP_090604775.1">
    <property type="nucleotide sequence ID" value="NZ_FNZR01000003.1"/>
</dbReference>
<dbReference type="EMBL" id="FNZR01000003">
    <property type="protein sequence ID" value="SEL02780.1"/>
    <property type="molecule type" value="Genomic_DNA"/>
</dbReference>
<feature type="domain" description="Enoyl reductase (ER)" evidence="2">
    <location>
        <begin position="10"/>
        <end position="306"/>
    </location>
</feature>
<evidence type="ECO:0000256" key="1">
    <source>
        <dbReference type="ARBA" id="ARBA00023002"/>
    </source>
</evidence>
<keyword evidence="1" id="KW-0560">Oxidoreductase</keyword>
<dbReference type="Gene3D" id="3.40.50.720">
    <property type="entry name" value="NAD(P)-binding Rossmann-like Domain"/>
    <property type="match status" value="1"/>
</dbReference>
<reference evidence="4" key="1">
    <citation type="submission" date="2016-10" db="EMBL/GenBank/DDBJ databases">
        <authorList>
            <person name="Varghese N."/>
            <person name="Submissions S."/>
        </authorList>
    </citation>
    <scope>NUCLEOTIDE SEQUENCE [LARGE SCALE GENOMIC DNA]</scope>
    <source>
        <strain evidence="4">Jip14</strain>
    </source>
</reference>
<dbReference type="PANTHER" id="PTHR11695">
    <property type="entry name" value="ALCOHOL DEHYDROGENASE RELATED"/>
    <property type="match status" value="1"/>
</dbReference>
<dbReference type="InterPro" id="IPR050700">
    <property type="entry name" value="YIM1/Zinc_Alcohol_DH_Fams"/>
</dbReference>
<dbReference type="SMART" id="SM00829">
    <property type="entry name" value="PKS_ER"/>
    <property type="match status" value="1"/>
</dbReference>
<dbReference type="InterPro" id="IPR011032">
    <property type="entry name" value="GroES-like_sf"/>
</dbReference>
<dbReference type="AlphaFoldDB" id="A0A1H7LV13"/>
<dbReference type="Gene3D" id="3.90.180.10">
    <property type="entry name" value="Medium-chain alcohol dehydrogenases, catalytic domain"/>
    <property type="match status" value="1"/>
</dbReference>
<dbReference type="SUPFAM" id="SSF51735">
    <property type="entry name" value="NAD(P)-binding Rossmann-fold domains"/>
    <property type="match status" value="1"/>
</dbReference>
<accession>A0A1H7LV13</accession>
<dbReference type="InterPro" id="IPR002364">
    <property type="entry name" value="Quin_OxRdtase/zeta-crystal_CS"/>
</dbReference>
<dbReference type="InterPro" id="IPR020843">
    <property type="entry name" value="ER"/>
</dbReference>
<dbReference type="SUPFAM" id="SSF50129">
    <property type="entry name" value="GroES-like"/>
    <property type="match status" value="1"/>
</dbReference>
<dbReference type="GO" id="GO:0008270">
    <property type="term" value="F:zinc ion binding"/>
    <property type="evidence" value="ECO:0007669"/>
    <property type="project" value="InterPro"/>
</dbReference>
<evidence type="ECO:0000259" key="2">
    <source>
        <dbReference type="SMART" id="SM00829"/>
    </source>
</evidence>
<sequence>MRAIRIHEFGGPEVLKLEEVPIPRPAADEVLVSVHATSVNPVDWRIRSGQRKEKFPVQFPLIPGWDVSGVIQEVGEGVQRLKVGDEVYGRPYPTKNGAYAEYVIVPADELGKKPERIDHIHAAAVPLAGLTAWQGLFDHGQLKEGQRVLIHGASGGVGTFAVQFAKWKGAYVIGTASEKNFELVKSLGADEVIDYRQENFWERLTNLDLVFDTIGGETQRRSLDVLRPGGRLITTLKPEFVEEAKTRNIHLEGYTAQSYPEQLETIAMLIDEGKVKPVIYKVMELEDAAAAQQMSEGGHVNGKIVLKVAGK</sequence>
<organism evidence="3 4">
    <name type="scientific">Parapedobacter koreensis</name>
    <dbReference type="NCBI Taxonomy" id="332977"/>
    <lineage>
        <taxon>Bacteria</taxon>
        <taxon>Pseudomonadati</taxon>
        <taxon>Bacteroidota</taxon>
        <taxon>Sphingobacteriia</taxon>
        <taxon>Sphingobacteriales</taxon>
        <taxon>Sphingobacteriaceae</taxon>
        <taxon>Parapedobacter</taxon>
    </lineage>
</organism>
<dbReference type="PROSITE" id="PS01162">
    <property type="entry name" value="QOR_ZETA_CRYSTAL"/>
    <property type="match status" value="1"/>
</dbReference>
<name>A0A1H7LV13_9SPHI</name>
<dbReference type="OrthoDB" id="9787435at2"/>
<dbReference type="Proteomes" id="UP000198916">
    <property type="component" value="Unassembled WGS sequence"/>
</dbReference>
<dbReference type="InterPro" id="IPR036291">
    <property type="entry name" value="NAD(P)-bd_dom_sf"/>
</dbReference>
<proteinExistence type="predicted"/>
<dbReference type="CDD" id="cd05289">
    <property type="entry name" value="MDR_like_2"/>
    <property type="match status" value="1"/>
</dbReference>
<evidence type="ECO:0000313" key="4">
    <source>
        <dbReference type="Proteomes" id="UP000198916"/>
    </source>
</evidence>
<gene>
    <name evidence="3" type="ORF">SAMN05421740_103278</name>
</gene>
<protein>
    <submittedName>
        <fullName evidence="3">NADPH:quinone reductase</fullName>
    </submittedName>
</protein>
<dbReference type="GO" id="GO:0016491">
    <property type="term" value="F:oxidoreductase activity"/>
    <property type="evidence" value="ECO:0007669"/>
    <property type="project" value="UniProtKB-KW"/>
</dbReference>
<keyword evidence="4" id="KW-1185">Reference proteome</keyword>
<dbReference type="PANTHER" id="PTHR11695:SF294">
    <property type="entry name" value="RETICULON-4-INTERACTING PROTEIN 1, MITOCHONDRIAL"/>
    <property type="match status" value="1"/>
</dbReference>
<dbReference type="InterPro" id="IPR013154">
    <property type="entry name" value="ADH-like_N"/>
</dbReference>
<dbReference type="Pfam" id="PF08240">
    <property type="entry name" value="ADH_N"/>
    <property type="match status" value="1"/>
</dbReference>